<evidence type="ECO:0000256" key="1">
    <source>
        <dbReference type="ARBA" id="ARBA00007227"/>
    </source>
</evidence>
<dbReference type="PROSITE" id="PS50943">
    <property type="entry name" value="HTH_CROC1"/>
    <property type="match status" value="1"/>
</dbReference>
<dbReference type="InterPro" id="IPR010359">
    <property type="entry name" value="IrrE_HExxH"/>
</dbReference>
<dbReference type="InterPro" id="IPR010982">
    <property type="entry name" value="Lambda_DNA-bd_dom_sf"/>
</dbReference>
<dbReference type="SUPFAM" id="SSF47413">
    <property type="entry name" value="lambda repressor-like DNA-binding domains"/>
    <property type="match status" value="1"/>
</dbReference>
<dbReference type="GO" id="GO:0003677">
    <property type="term" value="F:DNA binding"/>
    <property type="evidence" value="ECO:0007669"/>
    <property type="project" value="InterPro"/>
</dbReference>
<dbReference type="Pfam" id="PF06114">
    <property type="entry name" value="Peptidase_M78"/>
    <property type="match status" value="1"/>
</dbReference>
<dbReference type="Pfam" id="PF01381">
    <property type="entry name" value="HTH_3"/>
    <property type="match status" value="1"/>
</dbReference>
<dbReference type="PANTHER" id="PTHR43236:SF1">
    <property type="entry name" value="BLL7220 PROTEIN"/>
    <property type="match status" value="1"/>
</dbReference>
<evidence type="ECO:0000259" key="2">
    <source>
        <dbReference type="PROSITE" id="PS50943"/>
    </source>
</evidence>
<comment type="similarity">
    <text evidence="1">Belongs to the short-chain fatty acyl-CoA assimilation regulator (ScfR) family.</text>
</comment>
<dbReference type="InterPro" id="IPR001387">
    <property type="entry name" value="Cro/C1-type_HTH"/>
</dbReference>
<organism evidence="3 4">
    <name type="scientific">Streptomyces alfalfae</name>
    <dbReference type="NCBI Taxonomy" id="1642299"/>
    <lineage>
        <taxon>Bacteria</taxon>
        <taxon>Bacillati</taxon>
        <taxon>Actinomycetota</taxon>
        <taxon>Actinomycetes</taxon>
        <taxon>Kitasatosporales</taxon>
        <taxon>Streptomycetaceae</taxon>
        <taxon>Streptomyces</taxon>
    </lineage>
</organism>
<dbReference type="Gene3D" id="1.10.260.40">
    <property type="entry name" value="lambda repressor-like DNA-binding domains"/>
    <property type="match status" value="1"/>
</dbReference>
<name>A0A7T4PDJ3_9ACTN</name>
<dbReference type="PANTHER" id="PTHR43236">
    <property type="entry name" value="ANTITOXIN HIGA1"/>
    <property type="match status" value="1"/>
</dbReference>
<dbReference type="Proteomes" id="UP000596130">
    <property type="component" value="Chromosome"/>
</dbReference>
<evidence type="ECO:0000313" key="4">
    <source>
        <dbReference type="Proteomes" id="UP000596130"/>
    </source>
</evidence>
<dbReference type="EMBL" id="CP065959">
    <property type="protein sequence ID" value="QQC88180.1"/>
    <property type="molecule type" value="Genomic_DNA"/>
</dbReference>
<dbReference type="CDD" id="cd00093">
    <property type="entry name" value="HTH_XRE"/>
    <property type="match status" value="1"/>
</dbReference>
<dbReference type="AlphaFoldDB" id="A0A7T4PDJ3"/>
<proteinExistence type="inferred from homology"/>
<dbReference type="InterPro" id="IPR052345">
    <property type="entry name" value="Rad_response_metalloprotease"/>
</dbReference>
<sequence>MPAFIPGRLLLARQRRGLTLKQLASLSKITSTSLNAYENERQQPSRGSISSLSAALGFPVSFFSAPAPAPIQRDWVNLRRPSKVASRQRDGALSSATLAASLNPWLESRFHLPQPNVPRLQGTSPEEAAEAVRTYWFLADAPIQGLIPLLEANGIRVFALPLEFTDVGSFSAVLSGTPFIFLTSQQPDADNRLDAARALGHLVLRPSNGQIDWRAFETETNRFAAAFLMPRTGLLAHMLRNATPERIATSKGLWGVPATALAHRLHGLGLTQEWNFRRALAQVKQTSLSRQDHATSETSALLPNVFRALHAQGLTPHDVAEHLCLPMWELNNYMPGFDLLAFASLSAGAIPASGNISTAAIGENDHDRLAQ</sequence>
<protein>
    <submittedName>
        <fullName evidence="3">ImmA/IrrE family metallo-endopeptidase</fullName>
    </submittedName>
</protein>
<accession>A0A7T4PDJ3</accession>
<evidence type="ECO:0000313" key="3">
    <source>
        <dbReference type="EMBL" id="QQC88180.1"/>
    </source>
</evidence>
<dbReference type="SMART" id="SM00530">
    <property type="entry name" value="HTH_XRE"/>
    <property type="match status" value="1"/>
</dbReference>
<feature type="domain" description="HTH cro/C1-type" evidence="2">
    <location>
        <begin position="9"/>
        <end position="63"/>
    </location>
</feature>
<dbReference type="RefSeq" id="WP_198502102.1">
    <property type="nucleotide sequence ID" value="NZ_CP065959.1"/>
</dbReference>
<gene>
    <name evidence="3" type="ORF">I8755_06965</name>
</gene>
<reference evidence="3 4" key="1">
    <citation type="submission" date="2020-12" db="EMBL/GenBank/DDBJ databases">
        <title>Identification and biosynthesis of polyene macrolides produced by Streptomyces alfalfae Men-myco-93-63.</title>
        <authorList>
            <person name="Liu D."/>
            <person name="Li Y."/>
            <person name="Liu L."/>
            <person name="Han X."/>
            <person name="Shen F."/>
        </authorList>
    </citation>
    <scope>NUCLEOTIDE SEQUENCE [LARGE SCALE GENOMIC DNA]</scope>
    <source>
        <strain evidence="3 4">Men-myco-93-63</strain>
    </source>
</reference>